<feature type="region of interest" description="Disordered" evidence="1">
    <location>
        <begin position="456"/>
        <end position="552"/>
    </location>
</feature>
<feature type="region of interest" description="Disordered" evidence="1">
    <location>
        <begin position="309"/>
        <end position="328"/>
    </location>
</feature>
<evidence type="ECO:0000313" key="2">
    <source>
        <dbReference type="EMBL" id="KAI7741664.1"/>
    </source>
</evidence>
<dbReference type="EMBL" id="JAMZMK010008152">
    <property type="protein sequence ID" value="KAI7741664.1"/>
    <property type="molecule type" value="Genomic_DNA"/>
</dbReference>
<feature type="compositionally biased region" description="Low complexity" evidence="1">
    <location>
        <begin position="166"/>
        <end position="176"/>
    </location>
</feature>
<dbReference type="Proteomes" id="UP001206925">
    <property type="component" value="Unassembled WGS sequence"/>
</dbReference>
<feature type="region of interest" description="Disordered" evidence="1">
    <location>
        <begin position="750"/>
        <end position="770"/>
    </location>
</feature>
<evidence type="ECO:0000313" key="3">
    <source>
        <dbReference type="Proteomes" id="UP001206925"/>
    </source>
</evidence>
<dbReference type="AlphaFoldDB" id="A0AAD5CJH7"/>
<feature type="compositionally biased region" description="Basic and acidic residues" evidence="1">
    <location>
        <begin position="504"/>
        <end position="538"/>
    </location>
</feature>
<protein>
    <submittedName>
        <fullName evidence="2">Uncharacterized protein</fullName>
    </submittedName>
</protein>
<keyword evidence="3" id="KW-1185">Reference proteome</keyword>
<feature type="non-terminal residue" evidence="2">
    <location>
        <position position="840"/>
    </location>
</feature>
<name>A0AAD5CJH7_AMBAR</name>
<organism evidence="2 3">
    <name type="scientific">Ambrosia artemisiifolia</name>
    <name type="common">Common ragweed</name>
    <dbReference type="NCBI Taxonomy" id="4212"/>
    <lineage>
        <taxon>Eukaryota</taxon>
        <taxon>Viridiplantae</taxon>
        <taxon>Streptophyta</taxon>
        <taxon>Embryophyta</taxon>
        <taxon>Tracheophyta</taxon>
        <taxon>Spermatophyta</taxon>
        <taxon>Magnoliopsida</taxon>
        <taxon>eudicotyledons</taxon>
        <taxon>Gunneridae</taxon>
        <taxon>Pentapetalae</taxon>
        <taxon>asterids</taxon>
        <taxon>campanulids</taxon>
        <taxon>Asterales</taxon>
        <taxon>Asteraceae</taxon>
        <taxon>Asteroideae</taxon>
        <taxon>Heliantheae alliance</taxon>
        <taxon>Heliantheae</taxon>
        <taxon>Ambrosia</taxon>
    </lineage>
</organism>
<dbReference type="PANTHER" id="PTHR10688:SF15">
    <property type="entry name" value="PWWP DOMAIN-CONTAINING PROTEIN"/>
    <property type="match status" value="1"/>
</dbReference>
<dbReference type="InterPro" id="IPR052657">
    <property type="entry name" value="PDP_family_Arabidopsis"/>
</dbReference>
<evidence type="ECO:0000256" key="1">
    <source>
        <dbReference type="SAM" id="MobiDB-lite"/>
    </source>
</evidence>
<feature type="compositionally biased region" description="Basic and acidic residues" evidence="1">
    <location>
        <begin position="178"/>
        <end position="205"/>
    </location>
</feature>
<feature type="region of interest" description="Disordered" evidence="1">
    <location>
        <begin position="236"/>
        <end position="290"/>
    </location>
</feature>
<comment type="caution">
    <text evidence="2">The sequence shown here is derived from an EMBL/GenBank/DDBJ whole genome shotgun (WGS) entry which is preliminary data.</text>
</comment>
<sequence length="840" mass="92910">YGWFDPSELIPFDSNFGEKSRQTNSRSFVTAVEDALDEVGRRSALGRNEVEGYFSVDVVDYEPGGVYSVDVIEKARESFQPDLALDFVRRLALEPIGGEYGGIDFIKNKAKVIAYRRAVYEEFDETYAQAFGYDPVHSSPVDIQEPSPRKTPSKAPLSDRLAFADNSSKGKSSGKLNKPKEHDKKGKYLFKRRDESKVVKPDQKVKNRVTSSQRLDRVDDDVAVLAGEYVLQKSEPATTHDELASKDSTGTTASQTIKNMVDDVDDNGIVSQMDNRKTSSGSDDKSSIDKKIVTQNGITISKPHNTIASHKAEDSVPKKVKTKRPVGELGSGKSVLLKKRKKDQLLMSDGTGTVPLVHKEKFPAKKPVQSSISPNLPIENLHETADNKPITSSDTSRTKDVTGLVTELPQVLSDLHSLAHDPFRAINRGRLIKTRQTFLKFRSLVFQKSLNLSSLAENEGEGDHTLSSKSSENVEGTKPVVERQASSLERPDDSSTGGRKRRLSDRQEEMTAKKKKKVDDIRNLTKEKKLTRKIDEPHAPAPAREVKQPAAMTMKKPGPELLKKAEKQAPEPTMLMIKFPQGGSLPSINELKARFARYGPMDHSATRIYWKTFMCRVVYSHKSNAEAAYRFVVGSKSLFGNTNIKCNLKEFGVVGSAVPEPLAKVPKENHQKPAASNIQPKSILKKSGVEETTGNAGKRRVKFILSEEESEVKNKNGASTFSSVHSTMAINSKNFQKAVLQSSSIPTTCVTTSSTTRPPPSTHYDTPLAPPLLSPRLPYVTEMATPPLPLPLPPPAGKFVDNLQRPKEDISQQMLSLMTRCNAVVTNMTNVFGYVPYHLH</sequence>
<reference evidence="2" key="1">
    <citation type="submission" date="2022-06" db="EMBL/GenBank/DDBJ databases">
        <title>Uncovering the hologenomic basis of an extraordinary plant invasion.</title>
        <authorList>
            <person name="Bieker V.C."/>
            <person name="Martin M.D."/>
            <person name="Gilbert T."/>
            <person name="Hodgins K."/>
            <person name="Battlay P."/>
            <person name="Petersen B."/>
            <person name="Wilson J."/>
        </authorList>
    </citation>
    <scope>NUCLEOTIDE SEQUENCE</scope>
    <source>
        <strain evidence="2">AA19_3_7</strain>
        <tissue evidence="2">Leaf</tissue>
    </source>
</reference>
<feature type="compositionally biased region" description="Polar residues" evidence="1">
    <location>
        <begin position="246"/>
        <end position="258"/>
    </location>
</feature>
<proteinExistence type="predicted"/>
<feature type="compositionally biased region" description="Basic and acidic residues" evidence="1">
    <location>
        <begin position="274"/>
        <end position="290"/>
    </location>
</feature>
<feature type="region of interest" description="Disordered" evidence="1">
    <location>
        <begin position="137"/>
        <end position="213"/>
    </location>
</feature>
<gene>
    <name evidence="2" type="ORF">M8C21_005362</name>
</gene>
<dbReference type="PANTHER" id="PTHR10688">
    <property type="entry name" value="PWWP DOMAIN-CONTAINING PROTEIN"/>
    <property type="match status" value="1"/>
</dbReference>
<accession>A0AAD5CJH7</accession>